<proteinExistence type="predicted"/>
<dbReference type="Gene3D" id="3.30.420.10">
    <property type="entry name" value="Ribonuclease H-like superfamily/Ribonuclease H"/>
    <property type="match status" value="1"/>
</dbReference>
<reference evidence="1" key="1">
    <citation type="submission" date="2011-11" db="EMBL/GenBank/DDBJ databases">
        <title>The Genome Sequence of Tetrahymena thermophila SB210.</title>
        <authorList>
            <consortium name="The Broad Institute Genome Sequencing Platform"/>
            <person name="Russ C."/>
            <person name="Coyne R.S."/>
            <person name="Orias E."/>
            <person name="Taverna S.D."/>
            <person name="Papazyan R."/>
            <person name="Young S.K."/>
            <person name="Zeng Q."/>
            <person name="Gargeya S."/>
            <person name="Fitzgerald M."/>
            <person name="Haas B."/>
            <person name="Abouelleil A."/>
            <person name="Alvarado L."/>
            <person name="Arachchi H.M."/>
            <person name="Berlin A."/>
            <person name="Brown A."/>
            <person name="Chapman S.B."/>
            <person name="Chen Z."/>
            <person name="Dunbar C."/>
            <person name="Freedman E."/>
            <person name="Gearin G."/>
            <person name="Goldberg J."/>
            <person name="Griggs A."/>
            <person name="Gujja S."/>
            <person name="Heiman D."/>
            <person name="Howarth C."/>
            <person name="Lui A."/>
            <person name="MacDonald P.J.P."/>
            <person name="Montmayeur A."/>
            <person name="Murphy C."/>
            <person name="Neiman D."/>
            <person name="Pearson M."/>
            <person name="Priest M."/>
            <person name="Roberts A."/>
            <person name="Saif S."/>
            <person name="Shea T."/>
            <person name="Sisk P."/>
            <person name="Stolte C."/>
            <person name="Sykes S."/>
            <person name="Wortman J."/>
            <person name="Nusbaum C."/>
            <person name="Birren B."/>
        </authorList>
    </citation>
    <scope>NUCLEOTIDE SEQUENCE [LARGE SCALE GENOMIC DNA]</scope>
    <source>
        <strain evidence="1">SB210</strain>
    </source>
</reference>
<dbReference type="GO" id="GO:0003676">
    <property type="term" value="F:nucleic acid binding"/>
    <property type="evidence" value="ECO:0007669"/>
    <property type="project" value="InterPro"/>
</dbReference>
<sequence length="225" mass="26751">MYTISYIRQRSQDPVVAILIFLKKRKLQTSNKMDIEEPNHLKLEAHIQALMDYGVNKPLTIFNNVKKFHKVSERTVYNKINLIQSGQSLQRKQYFRKNTKIDDDMVDEIIEYFEENGHAGSVRQLKIDHELDISETRIIEILQEQGIQYQKVNILPMLTNQQEQNRVEFSKKYLNFNWNNTVFVDEVSFWTHQIQTHVWCLNQENLSLKVQKYPHKVHAFAGISK</sequence>
<dbReference type="AlphaFoldDB" id="A0A1B9C2E4"/>
<evidence type="ECO:0000313" key="1">
    <source>
        <dbReference type="EMBL" id="OCB06979.1"/>
    </source>
</evidence>
<protein>
    <submittedName>
        <fullName evidence="1">Tc1-like transposase</fullName>
    </submittedName>
</protein>
<reference evidence="1" key="2">
    <citation type="submission" date="2016-07" db="EMBL/GenBank/DDBJ databases">
        <authorList>
            <person name="Coyne R.S."/>
            <person name="Hamilton E.P."/>
            <person name="Orias E."/>
            <person name="Russ C."/>
            <person name="Kapusta A."/>
            <person name="Bidwell S.L."/>
            <person name="Krishnakumar V."/>
            <person name="Zafar N."/>
            <person name="Tang H."/>
            <person name="Hadjithomas M."/>
        </authorList>
    </citation>
    <scope>NUCLEOTIDE SEQUENCE [LARGE SCALE GENOMIC DNA]</scope>
    <source>
        <strain evidence="1">SB210</strain>
    </source>
</reference>
<name>A0A1B9C2E4_TETTS</name>
<dbReference type="Proteomes" id="UP000242602">
    <property type="component" value="Unassembled WGS sequence"/>
</dbReference>
<organism evidence="1">
    <name type="scientific">Tetrahymena thermophila (strain SB210)</name>
    <dbReference type="NCBI Taxonomy" id="312017"/>
    <lineage>
        <taxon>Eukaryota</taxon>
        <taxon>Sar</taxon>
        <taxon>Alveolata</taxon>
        <taxon>Ciliophora</taxon>
        <taxon>Intramacronucleata</taxon>
        <taxon>Oligohymenophorea</taxon>
        <taxon>Hymenostomatida</taxon>
        <taxon>Tetrahymenina</taxon>
        <taxon>Tetrahymenidae</taxon>
        <taxon>Tetrahymena</taxon>
    </lineage>
</organism>
<accession>A0A1B9C2E4</accession>
<dbReference type="InterPro" id="IPR036397">
    <property type="entry name" value="RNaseH_sf"/>
</dbReference>
<gene>
    <name evidence="1" type="ORF">TTHMIC_00006</name>
</gene>
<dbReference type="EMBL" id="JH659667">
    <property type="protein sequence ID" value="OCB06979.1"/>
    <property type="molecule type" value="Genomic_DNA"/>
</dbReference>